<dbReference type="PANTHER" id="PTHR15682">
    <property type="entry name" value="UNHEALTHY RIBOSOME BIOGENESIS PROTEIN 2 HOMOLOG"/>
    <property type="match status" value="1"/>
</dbReference>
<dbReference type="EMBL" id="JAVRRG010000067">
    <property type="protein sequence ID" value="KAK5091942.1"/>
    <property type="molecule type" value="Genomic_DNA"/>
</dbReference>
<keyword evidence="4" id="KW-1185">Reference proteome</keyword>
<dbReference type="InterPro" id="IPR018849">
    <property type="entry name" value="Urb2/Npa2_C"/>
</dbReference>
<dbReference type="InterPro" id="IPR052609">
    <property type="entry name" value="Ribosome_Biogenesis_Reg"/>
</dbReference>
<evidence type="ECO:0000259" key="2">
    <source>
        <dbReference type="Pfam" id="PF10441"/>
    </source>
</evidence>
<proteinExistence type="predicted"/>
<feature type="compositionally biased region" description="Polar residues" evidence="1">
    <location>
        <begin position="136"/>
        <end position="147"/>
    </location>
</feature>
<evidence type="ECO:0000256" key="1">
    <source>
        <dbReference type="SAM" id="MobiDB-lite"/>
    </source>
</evidence>
<evidence type="ECO:0000313" key="4">
    <source>
        <dbReference type="Proteomes" id="UP001345013"/>
    </source>
</evidence>
<dbReference type="Pfam" id="PF10441">
    <property type="entry name" value="Urb2"/>
    <property type="match status" value="1"/>
</dbReference>
<feature type="region of interest" description="Disordered" evidence="1">
    <location>
        <begin position="1385"/>
        <end position="1405"/>
    </location>
</feature>
<name>A0ABR0K8D8_9EURO</name>
<gene>
    <name evidence="3" type="ORF">LTR24_005719</name>
</gene>
<feature type="region of interest" description="Disordered" evidence="1">
    <location>
        <begin position="136"/>
        <end position="158"/>
    </location>
</feature>
<sequence>MSEQTSEQALSALEHSTKPAVELLNDAAKIIGLDLERPDTRTGYQPTSAPRLDIAGFRRQWVLRWLTKRLAHATNPKAKRQPQDEDLLLEQRTWVLLRCLLYTIPQSSMRAILVERGFCSTFDACLKSVLQQQDETLDTNSPSSTQSADHETGRPTKKRKIAVLSQTERASSPETRFRRLLDIAAQAAHILKQENDIDGCGTARAPANWVDNVEAAASLIGSLLQVADRALKCPEYENGPNDVNLISLMLVDWLELWQLYISTTYSSSKRDPHAAFNRHILVPALTLLQHKSRFSGKMVSTTLERQIAIHSILPSRAVFQEKHASKWKTWMKEPAEAEIMPVIQEVVLGFGPAAEAFSFVGGEVPAALLLGIAARLVPRSDVVMRREEKSWLEALFMSLSYLLDPYKLDGTDGVQSGNQGRAPAVTASTTLLHTVQGAAVQPSHPVFRFYVRQAIFRSRTDVTYNVLSKVVSLNPVVFLPESSEEGNSLLEELGTLVEEHPPTSADQHDQLVQEIIVPIMEEIGKSRKVSAFITFWQTMLINTFHDRVSSTTEPAFKGQKHVWDDPNILGAFSSICQRYATPSICRDMLSTIMTDMEELPTLVGPTYEIFARSMICIEMLKAQKSAHMIQVFLSERAGQLRGVICAALSRSNDYQGQRWLLWKLLGSLAVPVALIDFDQPLDLHQVSGPLSYRQVQASKDVRAPEVRADLMEQLHCFSAICALHEENVVGSKTLFDKGLSDLNLMMEKHLESGPFDGNAESSWTGSVDDMDNVETLLSAILQRLAAVPISWLSDYNASHQLLINAVCLILYPKGAGNNEDQGPSCGRSSAEALLDSVSASSDVDLVDIYLDAAKQNHDQNQVKRPPSFISGQSQFSMNKGQARKLSKALLLELQERSKHMSHAELADYLSLLSTIVDSHAEVLASNSTFESFIPYLEVSTNGASLEALASASQSISKIAGVLVRRALADVADDQRGVLDWARRRIKKADSRKYSGIADQYDWFALLAVVEVIRSLENRDQTHGQQKLTVRLEQRYRDMAVATCELLCSLEQSTKSESVGMDKDTSFKAWSLIETLLCLDENKSPNTETIRLLGKLLPIGDLDSDIYARLLNRLGNATRREDVDMVMKVAVDRLNPKSEQPLRHESAFHQASIATFQEVNQQLFSKKHYLDMVRDAKLDRKEHYLPASVIQNYLVATGYVRSLKPDELASSPELLSTIGKIASLDYGVAASSTVTLIARLELSKIIFETHPAMINQNIIDKTLTSIALLTSSASERTLDNIPTSPQPHHIYNCICTLILTLLTRHRRRLTDRHNILIPALQNLLKCLFYPPTRAPTTTRDTYPSKAAFLDSLPPWLNPPSHTSTTTLPPTSASRLSRVLQTLCDPSTSAARHTKKRPNKGSNLNLTDETRQLRQQVSLHTQYLLITYTQATLDGYISPEVKEKLLPGLYSVLNATDVEVMRAMNASMEVSQREVWKDLYADWGRYGRWNRK</sequence>
<protein>
    <recommendedName>
        <fullName evidence="2">Nucleolar 27S pre-rRNA processing Urb2/Npa2 C-terminal domain-containing protein</fullName>
    </recommendedName>
</protein>
<comment type="caution">
    <text evidence="3">The sequence shown here is derived from an EMBL/GenBank/DDBJ whole genome shotgun (WGS) entry which is preliminary data.</text>
</comment>
<dbReference type="Proteomes" id="UP001345013">
    <property type="component" value="Unassembled WGS sequence"/>
</dbReference>
<organism evidence="3 4">
    <name type="scientific">Lithohypha guttulata</name>
    <dbReference type="NCBI Taxonomy" id="1690604"/>
    <lineage>
        <taxon>Eukaryota</taxon>
        <taxon>Fungi</taxon>
        <taxon>Dikarya</taxon>
        <taxon>Ascomycota</taxon>
        <taxon>Pezizomycotina</taxon>
        <taxon>Eurotiomycetes</taxon>
        <taxon>Chaetothyriomycetidae</taxon>
        <taxon>Chaetothyriales</taxon>
        <taxon>Trichomeriaceae</taxon>
        <taxon>Lithohypha</taxon>
    </lineage>
</organism>
<feature type="domain" description="Nucleolar 27S pre-rRNA processing Urb2/Npa2 C-terminal" evidence="2">
    <location>
        <begin position="1239"/>
        <end position="1489"/>
    </location>
</feature>
<dbReference type="PANTHER" id="PTHR15682:SF2">
    <property type="entry name" value="UNHEALTHY RIBOSOME BIOGENESIS PROTEIN 2 HOMOLOG"/>
    <property type="match status" value="1"/>
</dbReference>
<reference evidence="3 4" key="1">
    <citation type="submission" date="2023-08" db="EMBL/GenBank/DDBJ databases">
        <title>Black Yeasts Isolated from many extreme environments.</title>
        <authorList>
            <person name="Coleine C."/>
            <person name="Stajich J.E."/>
            <person name="Selbmann L."/>
        </authorList>
    </citation>
    <scope>NUCLEOTIDE SEQUENCE [LARGE SCALE GENOMIC DNA]</scope>
    <source>
        <strain evidence="3 4">CCFEE 5885</strain>
    </source>
</reference>
<accession>A0ABR0K8D8</accession>
<evidence type="ECO:0000313" key="3">
    <source>
        <dbReference type="EMBL" id="KAK5091942.1"/>
    </source>
</evidence>